<dbReference type="PANTHER" id="PTHR43194">
    <property type="entry name" value="HYDROLASE ALPHA/BETA FOLD FAMILY"/>
    <property type="match status" value="1"/>
</dbReference>
<dbReference type="Gene3D" id="3.40.50.1820">
    <property type="entry name" value="alpha/beta hydrolase"/>
    <property type="match status" value="1"/>
</dbReference>
<evidence type="ECO:0000259" key="1">
    <source>
        <dbReference type="Pfam" id="PF00561"/>
    </source>
</evidence>
<dbReference type="SUPFAM" id="SSF53474">
    <property type="entry name" value="alpha/beta-Hydrolases"/>
    <property type="match status" value="1"/>
</dbReference>
<organism evidence="2 3">
    <name type="scientific">Mycolicibacterium hippocampi</name>
    <dbReference type="NCBI Taxonomy" id="659824"/>
    <lineage>
        <taxon>Bacteria</taxon>
        <taxon>Bacillati</taxon>
        <taxon>Actinomycetota</taxon>
        <taxon>Actinomycetes</taxon>
        <taxon>Mycobacteriales</taxon>
        <taxon>Mycobacteriaceae</taxon>
        <taxon>Mycolicibacterium</taxon>
    </lineage>
</organism>
<dbReference type="AlphaFoldDB" id="A0A850PU50"/>
<dbReference type="Pfam" id="PF00561">
    <property type="entry name" value="Abhydrolase_1"/>
    <property type="match status" value="1"/>
</dbReference>
<dbReference type="GO" id="GO:0003824">
    <property type="term" value="F:catalytic activity"/>
    <property type="evidence" value="ECO:0007669"/>
    <property type="project" value="InterPro"/>
</dbReference>
<evidence type="ECO:0000313" key="3">
    <source>
        <dbReference type="Proteomes" id="UP000570517"/>
    </source>
</evidence>
<sequence>MNRSTVDLPCASVSVLEWNPSSAPERTVLLLHGGGVDSASLSWGGIGPLLAEAGFRVIAPDHPGYGHSPNPTWQATQRRLVDYVGELVDALELRRYVVGGLSLGGGMALGHVLERPERVSGAALFGSYGIMHRLSVDRLSGIRQFVTWVMLRTGLLRAATRWFSGSRAGMRWSLASLIRDPDARTPALVDEVIAAAAQGRGLDMFDQWQHEQIRWCGMATDYTPQLASFPRPALVVHGDRDAGVPVAAAEAAAAAMPDARLVVVPGAGHWVQRDRPDVVLATMVGFLRSLPA</sequence>
<name>A0A850PU50_9MYCO</name>
<evidence type="ECO:0000313" key="2">
    <source>
        <dbReference type="EMBL" id="NVN54038.1"/>
    </source>
</evidence>
<dbReference type="Proteomes" id="UP000570517">
    <property type="component" value="Unassembled WGS sequence"/>
</dbReference>
<dbReference type="RefSeq" id="WP_178362218.1">
    <property type="nucleotide sequence ID" value="NZ_JABFYL010000050.1"/>
</dbReference>
<proteinExistence type="predicted"/>
<accession>A0A850PU50</accession>
<dbReference type="InterPro" id="IPR029058">
    <property type="entry name" value="AB_hydrolase_fold"/>
</dbReference>
<dbReference type="PRINTS" id="PR00111">
    <property type="entry name" value="ABHYDROLASE"/>
</dbReference>
<gene>
    <name evidence="2" type="ORF">HLY00_3135</name>
</gene>
<dbReference type="InterPro" id="IPR000073">
    <property type="entry name" value="AB_hydrolase_1"/>
</dbReference>
<dbReference type="PANTHER" id="PTHR43194:SF2">
    <property type="entry name" value="PEROXISOMAL MEMBRANE PROTEIN LPX1"/>
    <property type="match status" value="1"/>
</dbReference>
<comment type="caution">
    <text evidence="2">The sequence shown here is derived from an EMBL/GenBank/DDBJ whole genome shotgun (WGS) entry which is preliminary data.</text>
</comment>
<dbReference type="InterPro" id="IPR050228">
    <property type="entry name" value="Carboxylesterase_BioH"/>
</dbReference>
<dbReference type="PRINTS" id="PR00412">
    <property type="entry name" value="EPOXHYDRLASE"/>
</dbReference>
<keyword evidence="3" id="KW-1185">Reference proteome</keyword>
<reference evidence="2 3" key="1">
    <citation type="submission" date="2020-05" db="EMBL/GenBank/DDBJ databases">
        <title>Draft genome sequence of Mycobacterium hippocampi DL, isolated from European seabass, Dicentrarchus labrax, reared in fish farms.</title>
        <authorList>
            <person name="Stathopoulou P."/>
            <person name="Asimakis E."/>
            <person name="Tzokas K."/>
            <person name="Batargias C."/>
            <person name="Tsiamis G."/>
        </authorList>
    </citation>
    <scope>NUCLEOTIDE SEQUENCE [LARGE SCALE GENOMIC DNA]</scope>
    <source>
        <strain evidence="2 3">DL</strain>
    </source>
</reference>
<protein>
    <recommendedName>
        <fullName evidence="1">AB hydrolase-1 domain-containing protein</fullName>
    </recommendedName>
</protein>
<dbReference type="InterPro" id="IPR000639">
    <property type="entry name" value="Epox_hydrolase-like"/>
</dbReference>
<dbReference type="EMBL" id="JABFYL010000050">
    <property type="protein sequence ID" value="NVN54038.1"/>
    <property type="molecule type" value="Genomic_DNA"/>
</dbReference>
<feature type="domain" description="AB hydrolase-1" evidence="1">
    <location>
        <begin position="27"/>
        <end position="275"/>
    </location>
</feature>